<dbReference type="GO" id="GO:0004540">
    <property type="term" value="F:RNA nuclease activity"/>
    <property type="evidence" value="ECO:0007669"/>
    <property type="project" value="InterPro"/>
</dbReference>
<dbReference type="Proteomes" id="UP000010847">
    <property type="component" value="Chromosome"/>
</dbReference>
<dbReference type="Pfam" id="PF10150">
    <property type="entry name" value="RNase_E_G"/>
    <property type="match status" value="1"/>
</dbReference>
<dbReference type="RefSeq" id="WP_006715832.1">
    <property type="nucleotide sequence ID" value="NZ_CP007032.1"/>
</dbReference>
<name>W0EAM0_9FIRM</name>
<evidence type="ECO:0000256" key="2">
    <source>
        <dbReference type="ARBA" id="ARBA00022723"/>
    </source>
</evidence>
<dbReference type="InterPro" id="IPR004659">
    <property type="entry name" value="RNase_E/G"/>
</dbReference>
<evidence type="ECO:0000259" key="6">
    <source>
        <dbReference type="SMART" id="SM00316"/>
    </source>
</evidence>
<keyword evidence="8" id="KW-1185">Reference proteome</keyword>
<keyword evidence="3" id="KW-0378">Hydrolase</keyword>
<dbReference type="CDD" id="cd04453">
    <property type="entry name" value="S1_RNase_E"/>
    <property type="match status" value="1"/>
</dbReference>
<dbReference type="STRING" id="871968.DESME_13440"/>
<dbReference type="PANTHER" id="PTHR30001">
    <property type="entry name" value="RIBONUCLEASE"/>
    <property type="match status" value="1"/>
</dbReference>
<keyword evidence="2" id="KW-0479">Metal-binding</keyword>
<evidence type="ECO:0000256" key="5">
    <source>
        <dbReference type="ARBA" id="ARBA00022884"/>
    </source>
</evidence>
<proteinExistence type="predicted"/>
<dbReference type="Gene3D" id="2.40.50.140">
    <property type="entry name" value="Nucleic acid-binding proteins"/>
    <property type="match status" value="1"/>
</dbReference>
<dbReference type="HOGENOM" id="CLU_003468_5_3_9"/>
<dbReference type="GO" id="GO:0003723">
    <property type="term" value="F:RNA binding"/>
    <property type="evidence" value="ECO:0007669"/>
    <property type="project" value="UniProtKB-KW"/>
</dbReference>
<evidence type="ECO:0000256" key="3">
    <source>
        <dbReference type="ARBA" id="ARBA00022801"/>
    </source>
</evidence>
<dbReference type="SUPFAM" id="SSF50249">
    <property type="entry name" value="Nucleic acid-binding proteins"/>
    <property type="match status" value="1"/>
</dbReference>
<evidence type="ECO:0000256" key="4">
    <source>
        <dbReference type="ARBA" id="ARBA00022842"/>
    </source>
</evidence>
<protein>
    <submittedName>
        <fullName evidence="7">Ribonuclease</fullName>
    </submittedName>
</protein>
<feature type="domain" description="S1 motif" evidence="6">
    <location>
        <begin position="36"/>
        <end position="120"/>
    </location>
</feature>
<sequence>MKEIILQGQAQQMRAAVLEDGELVEVHEEEGAFSHLVGNIYRGRVENVLPGMQAAFVDIGLEKNAFLYVADAVPPSLDEEAKSKINPLPRVEQVLKPRQELLVQITKEPVGTKGARITTNITIPGRSTVLMPNTDYIGVSRRISDEEERTRLRETAKSICPQGMGVIIRTLAEKVEGKELEEDLKELIDLWHQITEKMPHVSVPGLVHEDVDLLSRMLREWVDGKVEALTVNQAGVAEGLRKTLSKLGHPAANHVHLVYKDNLFDDYGVDEEIRKALRPKVWLKSGGYLVIQQTEALTVIDVNTGKYVGKSSLEHTVLHTNCEAAEEIGRQLRLRNYGGIIIIDFIDMILEEDQKEVLATLEKACSQDKIKCQIMGLTQLGLVEMTRKKVGQTLAVRYSKPCSNCDGLGWTLK</sequence>
<accession>W0EAM0</accession>
<gene>
    <name evidence="7" type="ORF">DESME_13440</name>
</gene>
<dbReference type="GO" id="GO:0006364">
    <property type="term" value="P:rRNA processing"/>
    <property type="evidence" value="ECO:0007669"/>
    <property type="project" value="TreeGrafter"/>
</dbReference>
<dbReference type="InterPro" id="IPR003029">
    <property type="entry name" value="S1_domain"/>
</dbReference>
<dbReference type="InterPro" id="IPR012340">
    <property type="entry name" value="NA-bd_OB-fold"/>
</dbReference>
<dbReference type="GO" id="GO:0046872">
    <property type="term" value="F:metal ion binding"/>
    <property type="evidence" value="ECO:0007669"/>
    <property type="project" value="UniProtKB-KW"/>
</dbReference>
<dbReference type="GO" id="GO:0016787">
    <property type="term" value="F:hydrolase activity"/>
    <property type="evidence" value="ECO:0007669"/>
    <property type="project" value="UniProtKB-KW"/>
</dbReference>
<dbReference type="eggNOG" id="COG1530">
    <property type="taxonomic scope" value="Bacteria"/>
</dbReference>
<dbReference type="OrthoDB" id="9804278at2"/>
<dbReference type="EMBL" id="CP007032">
    <property type="protein sequence ID" value="AHF07915.1"/>
    <property type="molecule type" value="Genomic_DNA"/>
</dbReference>
<comment type="cofactor">
    <cofactor evidence="1">
        <name>Mg(2+)</name>
        <dbReference type="ChEBI" id="CHEBI:18420"/>
    </cofactor>
</comment>
<dbReference type="InterPro" id="IPR019307">
    <property type="entry name" value="RNA-bd_AU-1/RNase_E/G"/>
</dbReference>
<evidence type="ECO:0000256" key="1">
    <source>
        <dbReference type="ARBA" id="ARBA00001946"/>
    </source>
</evidence>
<evidence type="ECO:0000313" key="7">
    <source>
        <dbReference type="EMBL" id="AHF07915.1"/>
    </source>
</evidence>
<dbReference type="PANTHER" id="PTHR30001:SF0">
    <property type="entry name" value="RIBONUCLEASE G"/>
    <property type="match status" value="1"/>
</dbReference>
<keyword evidence="5" id="KW-0694">RNA-binding</keyword>
<dbReference type="GO" id="GO:0005737">
    <property type="term" value="C:cytoplasm"/>
    <property type="evidence" value="ECO:0007669"/>
    <property type="project" value="TreeGrafter"/>
</dbReference>
<dbReference type="SMART" id="SM00316">
    <property type="entry name" value="S1"/>
    <property type="match status" value="1"/>
</dbReference>
<keyword evidence="4" id="KW-0460">Magnesium</keyword>
<dbReference type="AlphaFoldDB" id="W0EAM0"/>
<dbReference type="NCBIfam" id="TIGR00757">
    <property type="entry name" value="RNaseEG"/>
    <property type="match status" value="1"/>
</dbReference>
<organism evidence="7 8">
    <name type="scientific">Desulfitobacterium metallireducens DSM 15288</name>
    <dbReference type="NCBI Taxonomy" id="871968"/>
    <lineage>
        <taxon>Bacteria</taxon>
        <taxon>Bacillati</taxon>
        <taxon>Bacillota</taxon>
        <taxon>Clostridia</taxon>
        <taxon>Eubacteriales</taxon>
        <taxon>Desulfitobacteriaceae</taxon>
        <taxon>Desulfitobacterium</taxon>
    </lineage>
</organism>
<dbReference type="KEGG" id="dmt:DESME_13440"/>
<reference evidence="7 8" key="1">
    <citation type="submission" date="2013-12" db="EMBL/GenBank/DDBJ databases">
        <authorList>
            <consortium name="DOE Joint Genome Institute"/>
            <person name="Smidt H."/>
            <person name="Huntemann M."/>
            <person name="Han J."/>
            <person name="Chen A."/>
            <person name="Kyrpides N."/>
            <person name="Mavromatis K."/>
            <person name="Markowitz V."/>
            <person name="Palaniappan K."/>
            <person name="Ivanova N."/>
            <person name="Schaumberg A."/>
            <person name="Pati A."/>
            <person name="Liolios K."/>
            <person name="Nordberg H.P."/>
            <person name="Cantor M.N."/>
            <person name="Hua S.X."/>
            <person name="Woyke T."/>
        </authorList>
    </citation>
    <scope>NUCLEOTIDE SEQUENCE [LARGE SCALE GENOMIC DNA]</scope>
    <source>
        <strain evidence="8">DSM 15288</strain>
    </source>
</reference>
<evidence type="ECO:0000313" key="8">
    <source>
        <dbReference type="Proteomes" id="UP000010847"/>
    </source>
</evidence>